<evidence type="ECO:0000313" key="2">
    <source>
        <dbReference type="Proteomes" id="UP000276103"/>
    </source>
</evidence>
<dbReference type="OrthoDB" id="583701at2"/>
<reference evidence="1 2" key="1">
    <citation type="journal article" date="2019" name="Genome Biol. Evol.">
        <title>Day and night: Metabolic profiles and evolutionary relationships of six axenic non-marine cyanobacteria.</title>
        <authorList>
            <person name="Will S.E."/>
            <person name="Henke P."/>
            <person name="Boedeker C."/>
            <person name="Huang S."/>
            <person name="Brinkmann H."/>
            <person name="Rohde M."/>
            <person name="Jarek M."/>
            <person name="Friedl T."/>
            <person name="Seufert S."/>
            <person name="Schumacher M."/>
            <person name="Overmann J."/>
            <person name="Neumann-Schaal M."/>
            <person name="Petersen J."/>
        </authorList>
    </citation>
    <scope>NUCLEOTIDE SEQUENCE [LARGE SCALE GENOMIC DNA]</scope>
    <source>
        <strain evidence="1 2">SAG 1403-4b</strain>
    </source>
</reference>
<accession>A0A433V1J9</accession>
<dbReference type="EMBL" id="RSCM01000001">
    <property type="protein sequence ID" value="RUS99959.1"/>
    <property type="molecule type" value="Genomic_DNA"/>
</dbReference>
<proteinExistence type="predicted"/>
<sequence length="135" mass="15535">MSNDSTEFNDFNKFKEVYIGLPEHLKHLVVWVEKKYRTNPLSLTPGPYDVITVNHDLTVAKPVLAYNNIHTPSMYITTFYDGVVYHGTVYNGTVYAREHKQNNTTSEFVEVWNSSTSTKKLKAALEEFESQNPNE</sequence>
<protein>
    <submittedName>
        <fullName evidence="1">Uncharacterized protein</fullName>
    </submittedName>
</protein>
<gene>
    <name evidence="1" type="ORF">DSM107003_05430</name>
</gene>
<organism evidence="1 2">
    <name type="scientific">Trichormus variabilis SAG 1403-4b</name>
    <dbReference type="NCBI Taxonomy" id="447716"/>
    <lineage>
        <taxon>Bacteria</taxon>
        <taxon>Bacillati</taxon>
        <taxon>Cyanobacteriota</taxon>
        <taxon>Cyanophyceae</taxon>
        <taxon>Nostocales</taxon>
        <taxon>Nostocaceae</taxon>
        <taxon>Trichormus</taxon>
    </lineage>
</organism>
<comment type="caution">
    <text evidence="1">The sequence shown here is derived from an EMBL/GenBank/DDBJ whole genome shotgun (WGS) entry which is preliminary data.</text>
</comment>
<name>A0A433V1J9_ANAVA</name>
<dbReference type="AlphaFoldDB" id="A0A433V1J9"/>
<keyword evidence="2" id="KW-1185">Reference proteome</keyword>
<evidence type="ECO:0000313" key="1">
    <source>
        <dbReference type="EMBL" id="RUS99959.1"/>
    </source>
</evidence>
<dbReference type="Proteomes" id="UP000276103">
    <property type="component" value="Unassembled WGS sequence"/>
</dbReference>
<dbReference type="RefSeq" id="WP_127052106.1">
    <property type="nucleotide sequence ID" value="NZ_RSCM01000001.1"/>
</dbReference>